<dbReference type="EMBL" id="OU963865">
    <property type="protein sequence ID" value="CAH0388575.1"/>
    <property type="molecule type" value="Genomic_DNA"/>
</dbReference>
<sequence>MKRRSPRSGDRHVTLISAYKTARILLALYQTQCGHRVRSLRSP</sequence>
<organism evidence="1 2">
    <name type="scientific">Bemisia tabaci</name>
    <name type="common">Sweetpotato whitefly</name>
    <name type="synonym">Aleurodes tabaci</name>
    <dbReference type="NCBI Taxonomy" id="7038"/>
    <lineage>
        <taxon>Eukaryota</taxon>
        <taxon>Metazoa</taxon>
        <taxon>Ecdysozoa</taxon>
        <taxon>Arthropoda</taxon>
        <taxon>Hexapoda</taxon>
        <taxon>Insecta</taxon>
        <taxon>Pterygota</taxon>
        <taxon>Neoptera</taxon>
        <taxon>Paraneoptera</taxon>
        <taxon>Hemiptera</taxon>
        <taxon>Sternorrhyncha</taxon>
        <taxon>Aleyrodoidea</taxon>
        <taxon>Aleyrodidae</taxon>
        <taxon>Aleyrodinae</taxon>
        <taxon>Bemisia</taxon>
    </lineage>
</organism>
<proteinExistence type="predicted"/>
<evidence type="ECO:0000313" key="1">
    <source>
        <dbReference type="EMBL" id="CAH0388575.1"/>
    </source>
</evidence>
<name>A0A9P0A826_BEMTA</name>
<gene>
    <name evidence="1" type="ORF">BEMITA_LOCUS7483</name>
</gene>
<accession>A0A9P0A826</accession>
<keyword evidence="2" id="KW-1185">Reference proteome</keyword>
<evidence type="ECO:0000313" key="2">
    <source>
        <dbReference type="Proteomes" id="UP001152759"/>
    </source>
</evidence>
<dbReference type="Proteomes" id="UP001152759">
    <property type="component" value="Chromosome 4"/>
</dbReference>
<dbReference type="AlphaFoldDB" id="A0A9P0A826"/>
<reference evidence="1" key="1">
    <citation type="submission" date="2021-12" db="EMBL/GenBank/DDBJ databases">
        <authorList>
            <person name="King R."/>
        </authorList>
    </citation>
    <scope>NUCLEOTIDE SEQUENCE</scope>
</reference>
<protein>
    <submittedName>
        <fullName evidence="1">Uncharacterized protein</fullName>
    </submittedName>
</protein>